<evidence type="ECO:0000256" key="7">
    <source>
        <dbReference type="ARBA" id="ARBA00022737"/>
    </source>
</evidence>
<evidence type="ECO:0000256" key="13">
    <source>
        <dbReference type="ARBA" id="ARBA00023242"/>
    </source>
</evidence>
<feature type="active site" evidence="19">
    <location>
        <position position="14"/>
    </location>
</feature>
<evidence type="ECO:0000256" key="10">
    <source>
        <dbReference type="ARBA" id="ARBA00022807"/>
    </source>
</evidence>
<dbReference type="GO" id="GO:0004843">
    <property type="term" value="F:cysteine-type deubiquitinase activity"/>
    <property type="evidence" value="ECO:0007669"/>
    <property type="project" value="UniProtKB-EC"/>
</dbReference>
<dbReference type="EC" id="3.4.19.12" evidence="4"/>
<comment type="subunit">
    <text evidence="15">Forms a complex composed of deubiquitinating enzyme atx-3, adapter ubxn-5 and cdc-48.1. Forms a complex composed of deubiquitinating enzyme atx-3, E4 ubiquitin-protein ligase ufd-2 and cdc-48.1. Interacts (via RRDR motif) with cdc-48.1 (via N-terminus) and cdc-48.2 (via N-terminus); the interaction with cdc-48.1 is not required for atx-3 enzymatic activity. Interacts (via C-terminus) with ubxn-5. May interact with ned-8.</text>
</comment>
<dbReference type="GO" id="GO:0005634">
    <property type="term" value="C:nucleus"/>
    <property type="evidence" value="ECO:0007669"/>
    <property type="project" value="UniProtKB-SubCell"/>
</dbReference>
<accession>A0A813ZC98</accession>
<dbReference type="InterPro" id="IPR006155">
    <property type="entry name" value="Josephin"/>
</dbReference>
<keyword evidence="5" id="KW-0963">Cytoplasm</keyword>
<dbReference type="PANTHER" id="PTHR14159">
    <property type="entry name" value="ATAXIN-3-RELATED"/>
    <property type="match status" value="1"/>
</dbReference>
<dbReference type="PRINTS" id="PR01233">
    <property type="entry name" value="JOSEPHIN"/>
</dbReference>
<keyword evidence="12" id="KW-0804">Transcription</keyword>
<feature type="active site" description="Proton acceptor" evidence="18">
    <location>
        <position position="113"/>
    </location>
</feature>
<dbReference type="GO" id="GO:0005737">
    <property type="term" value="C:cytoplasm"/>
    <property type="evidence" value="ECO:0007669"/>
    <property type="project" value="UniProtKB-SubCell"/>
</dbReference>
<dbReference type="PROSITE" id="PS50957">
    <property type="entry name" value="JOSEPHIN"/>
    <property type="match status" value="1"/>
</dbReference>
<dbReference type="GO" id="GO:0006508">
    <property type="term" value="P:proteolysis"/>
    <property type="evidence" value="ECO:0007669"/>
    <property type="project" value="UniProtKB-KW"/>
</dbReference>
<feature type="active site" description="Nucleophile" evidence="18">
    <location>
        <position position="14"/>
    </location>
</feature>
<evidence type="ECO:0000256" key="6">
    <source>
        <dbReference type="ARBA" id="ARBA00022670"/>
    </source>
</evidence>
<keyword evidence="10" id="KW-0788">Thiol protease</keyword>
<keyword evidence="9 19" id="KW-0378">Hydrolase</keyword>
<sequence length="279" mass="32203">MEFIFHETQDGLLCAQHCLNSLLQGDYYSAVDLANIAHDLDKVERDFMHEASTTSQESSNYDDTGFFSIQVIQNALKSWNLELIPFKSSNDLAKLAREYPTEQKAYICNYQQHWYTIRKIGSYWFNLNSMFKKPELISDTYLAILLKQLEHDGYSIFIVDGDLPVSQADIHLQNGGLNVKEILQMQTFSKDELKKSGETLSSEGFDDDELKKALRMSLAENDLQQHGELYPSLSHQNEEDDELKRAIELSLQANSKSSEPELSAEEIRQKRLEFWQKQN</sequence>
<feature type="active site" evidence="18 19">
    <location>
        <position position="128"/>
    </location>
</feature>
<evidence type="ECO:0000259" key="20">
    <source>
        <dbReference type="PROSITE" id="PS50957"/>
    </source>
</evidence>
<evidence type="ECO:0000256" key="17">
    <source>
        <dbReference type="ARBA" id="ARBA00082365"/>
    </source>
</evidence>
<evidence type="ECO:0000256" key="9">
    <source>
        <dbReference type="ARBA" id="ARBA00022801"/>
    </source>
</evidence>
<name>A0A813ZC98_9BILA</name>
<dbReference type="FunFam" id="1.10.287.10:FF:000018">
    <property type="entry name" value="Ataxin-3 homolog"/>
    <property type="match status" value="1"/>
</dbReference>
<evidence type="ECO:0000256" key="16">
    <source>
        <dbReference type="ARBA" id="ARBA00069055"/>
    </source>
</evidence>
<gene>
    <name evidence="21" type="ORF">OXX778_LOCUS11175</name>
</gene>
<dbReference type="Pfam" id="PF02099">
    <property type="entry name" value="Josephin"/>
    <property type="match status" value="1"/>
</dbReference>
<evidence type="ECO:0000313" key="22">
    <source>
        <dbReference type="Proteomes" id="UP000663879"/>
    </source>
</evidence>
<evidence type="ECO:0000256" key="12">
    <source>
        <dbReference type="ARBA" id="ARBA00023163"/>
    </source>
</evidence>
<keyword evidence="13" id="KW-0539">Nucleus</keyword>
<evidence type="ECO:0000256" key="14">
    <source>
        <dbReference type="ARBA" id="ARBA00060106"/>
    </source>
</evidence>
<evidence type="ECO:0000256" key="4">
    <source>
        <dbReference type="ARBA" id="ARBA00012759"/>
    </source>
</evidence>
<evidence type="ECO:0000256" key="2">
    <source>
        <dbReference type="ARBA" id="ARBA00004123"/>
    </source>
</evidence>
<keyword evidence="11" id="KW-0805">Transcription regulation</keyword>
<evidence type="ECO:0000256" key="5">
    <source>
        <dbReference type="ARBA" id="ARBA00022490"/>
    </source>
</evidence>
<evidence type="ECO:0000256" key="18">
    <source>
        <dbReference type="PIRSR" id="PIRSR633865-1"/>
    </source>
</evidence>
<dbReference type="InterPro" id="IPR003903">
    <property type="entry name" value="UIM_dom"/>
</dbReference>
<evidence type="ECO:0000256" key="3">
    <source>
        <dbReference type="ARBA" id="ARBA00004496"/>
    </source>
</evidence>
<dbReference type="InterPro" id="IPR033865">
    <property type="entry name" value="Ataxin-3"/>
</dbReference>
<keyword evidence="6" id="KW-0645">Protease</keyword>
<protein>
    <recommendedName>
        <fullName evidence="16">Ataxin-3 homolog</fullName>
        <ecNumber evidence="4">3.4.19.12</ecNumber>
    </recommendedName>
    <alternativeName>
        <fullName evidence="17">Machado-Joseph disease-like protein</fullName>
    </alternativeName>
</protein>
<dbReference type="PANTHER" id="PTHR14159:SF0">
    <property type="entry name" value="ATAXIN-3-RELATED"/>
    <property type="match status" value="1"/>
</dbReference>
<dbReference type="OrthoDB" id="10063692at2759"/>
<dbReference type="GO" id="GO:0016579">
    <property type="term" value="P:protein deubiquitination"/>
    <property type="evidence" value="ECO:0007669"/>
    <property type="project" value="InterPro"/>
</dbReference>
<comment type="caution">
    <text evidence="21">The sequence shown here is derived from an EMBL/GenBank/DDBJ whole genome shotgun (WGS) entry which is preliminary data.</text>
</comment>
<dbReference type="AlphaFoldDB" id="A0A813ZC98"/>
<feature type="domain" description="Josephin" evidence="20">
    <location>
        <begin position="1"/>
        <end position="174"/>
    </location>
</feature>
<dbReference type="Gene3D" id="3.90.70.40">
    <property type="match status" value="1"/>
</dbReference>
<evidence type="ECO:0000256" key="8">
    <source>
        <dbReference type="ARBA" id="ARBA00022786"/>
    </source>
</evidence>
<evidence type="ECO:0000313" key="21">
    <source>
        <dbReference type="EMBL" id="CAF0896397.1"/>
    </source>
</evidence>
<organism evidence="21 22">
    <name type="scientific">Brachionus calyciflorus</name>
    <dbReference type="NCBI Taxonomy" id="104777"/>
    <lineage>
        <taxon>Eukaryota</taxon>
        <taxon>Metazoa</taxon>
        <taxon>Spiralia</taxon>
        <taxon>Gnathifera</taxon>
        <taxon>Rotifera</taxon>
        <taxon>Eurotatoria</taxon>
        <taxon>Monogononta</taxon>
        <taxon>Pseudotrocha</taxon>
        <taxon>Ploima</taxon>
        <taxon>Brachionidae</taxon>
        <taxon>Brachionus</taxon>
    </lineage>
</organism>
<dbReference type="SMART" id="SM01246">
    <property type="entry name" value="Josephin"/>
    <property type="match status" value="1"/>
</dbReference>
<reference evidence="21" key="1">
    <citation type="submission" date="2021-02" db="EMBL/GenBank/DDBJ databases">
        <authorList>
            <person name="Nowell W R."/>
        </authorList>
    </citation>
    <scope>NUCLEOTIDE SEQUENCE</scope>
    <source>
        <strain evidence="21">Ploen Becks lab</strain>
    </source>
</reference>
<dbReference type="EMBL" id="CAJNOC010001860">
    <property type="protein sequence ID" value="CAF0896397.1"/>
    <property type="molecule type" value="Genomic_DNA"/>
</dbReference>
<comment type="function">
    <text evidence="14">Acts as a chain editing deubiquitinating enzyme that binds and cleaves 'Lys-48'-linked polyubiquitin chains, with a preference for chains containing four or more ubiquitin molecules thereby modulating protein degradation by the ubiquitin-proteasome pathway. Probably by regulating the IGF-1-insulin-like pathway, regulates lifespan. Regulates germline DNA double-strand-break repair and apoptosis in response to DNA damage by recruiting E4 ubiquitin-protein ligase ufd-2 to DNA repair foci. Interacts with key regulators of transcription and represses transcription. Acts as a histone-binding protein that regulates transcription.</text>
</comment>
<comment type="catalytic activity">
    <reaction evidence="1">
        <text>Thiol-dependent hydrolysis of ester, thioester, amide, peptide and isopeptide bonds formed by the C-terminal Gly of ubiquitin (a 76-residue protein attached to proteins as an intracellular targeting signal).</text>
        <dbReference type="EC" id="3.4.19.12"/>
    </reaction>
</comment>
<proteinExistence type="predicted"/>
<keyword evidence="22" id="KW-1185">Reference proteome</keyword>
<comment type="subcellular location">
    <subcellularLocation>
        <location evidence="3">Cytoplasm</location>
    </subcellularLocation>
    <subcellularLocation>
        <location evidence="2">Nucleus</location>
    </subcellularLocation>
</comment>
<dbReference type="SMART" id="SM00726">
    <property type="entry name" value="UIM"/>
    <property type="match status" value="2"/>
</dbReference>
<evidence type="ECO:0000256" key="19">
    <source>
        <dbReference type="PROSITE-ProRule" id="PRU00331"/>
    </source>
</evidence>
<dbReference type="Gene3D" id="1.10.287.10">
    <property type="entry name" value="S15/NS1, RNA-binding"/>
    <property type="match status" value="1"/>
</dbReference>
<keyword evidence="8" id="KW-0833">Ubl conjugation pathway</keyword>
<evidence type="ECO:0000256" key="11">
    <source>
        <dbReference type="ARBA" id="ARBA00023015"/>
    </source>
</evidence>
<evidence type="ECO:0000256" key="1">
    <source>
        <dbReference type="ARBA" id="ARBA00000707"/>
    </source>
</evidence>
<evidence type="ECO:0000256" key="15">
    <source>
        <dbReference type="ARBA" id="ARBA00063584"/>
    </source>
</evidence>
<dbReference type="Pfam" id="PF02809">
    <property type="entry name" value="UIM"/>
    <property type="match status" value="2"/>
</dbReference>
<dbReference type="PROSITE" id="PS50330">
    <property type="entry name" value="UIM"/>
    <property type="match status" value="1"/>
</dbReference>
<keyword evidence="7" id="KW-0677">Repeat</keyword>
<feature type="active site" evidence="19">
    <location>
        <position position="113"/>
    </location>
</feature>
<dbReference type="Proteomes" id="UP000663879">
    <property type="component" value="Unassembled WGS sequence"/>
</dbReference>